<evidence type="ECO:0008006" key="2">
    <source>
        <dbReference type="Google" id="ProtNLM"/>
    </source>
</evidence>
<dbReference type="SUPFAM" id="SSF48239">
    <property type="entry name" value="Terpenoid cyclases/Protein prenyltransferases"/>
    <property type="match status" value="1"/>
</dbReference>
<dbReference type="Gene3D" id="1.50.10.20">
    <property type="match status" value="1"/>
</dbReference>
<dbReference type="AlphaFoldDB" id="A0A7C6AA09"/>
<evidence type="ECO:0000313" key="1">
    <source>
        <dbReference type="EMBL" id="HHS52667.1"/>
    </source>
</evidence>
<accession>A0A7C6AA09</accession>
<name>A0A7C6AA09_UNCW3</name>
<gene>
    <name evidence="1" type="ORF">ENW73_07375</name>
</gene>
<dbReference type="InterPro" id="IPR008930">
    <property type="entry name" value="Terpenoid_cyclase/PrenylTrfase"/>
</dbReference>
<proteinExistence type="predicted"/>
<comment type="caution">
    <text evidence="1">The sequence shown here is derived from an EMBL/GenBank/DDBJ whole genome shotgun (WGS) entry which is preliminary data.</text>
</comment>
<dbReference type="EMBL" id="DTLI01000174">
    <property type="protein sequence ID" value="HHS52667.1"/>
    <property type="molecule type" value="Genomic_DNA"/>
</dbReference>
<sequence length="305" mass="35254">MQGSKSITQAPGELPYFSRDATQKSLLRYDPYQIFRFGTSPYALYARRKWLGEESESSRIQADQLVNKLIAAQSPNGSWNDSLVETIQNLHLIALLAPKFNGRVKKAVDWLLEKDYEPMRHTAKDGAKYDGLFFRINRKDVNQIYRRKDLLFHPGCAGFIKTAAALFFAGIFTKQKDERVLQAFKTLDNVLKRRQGKWCSMPCSNNILRAYVSHPLKRQSKETKKALTTLAKLQTRSGSWRGIKYFYHTFNIVAQSKLKIARQQVAKALPRLIQLQNRDGSFGREHKEFYTFLVLDGLKKQRIKI</sequence>
<protein>
    <recommendedName>
        <fullName evidence="2">Squalene cyclase C-terminal domain-containing protein</fullName>
    </recommendedName>
</protein>
<reference evidence="1" key="1">
    <citation type="journal article" date="2020" name="mSystems">
        <title>Genome- and Community-Level Interaction Insights into Carbon Utilization and Element Cycling Functions of Hydrothermarchaeota in Hydrothermal Sediment.</title>
        <authorList>
            <person name="Zhou Z."/>
            <person name="Liu Y."/>
            <person name="Xu W."/>
            <person name="Pan J."/>
            <person name="Luo Z.H."/>
            <person name="Li M."/>
        </authorList>
    </citation>
    <scope>NUCLEOTIDE SEQUENCE [LARGE SCALE GENOMIC DNA]</scope>
    <source>
        <strain evidence="1">SpSt-876</strain>
    </source>
</reference>
<organism evidence="1">
    <name type="scientific">candidate division WOR-3 bacterium</name>
    <dbReference type="NCBI Taxonomy" id="2052148"/>
    <lineage>
        <taxon>Bacteria</taxon>
        <taxon>Bacteria division WOR-3</taxon>
    </lineage>
</organism>